<evidence type="ECO:0000313" key="2">
    <source>
        <dbReference type="Proteomes" id="UP001296943"/>
    </source>
</evidence>
<name>A0ABS2N3N4_9BACI</name>
<dbReference type="Proteomes" id="UP001296943">
    <property type="component" value="Unassembled WGS sequence"/>
</dbReference>
<sequence length="157" mass="18170">MGHSINGYHDFFTVISNERKIGGVIEAEEIRLRSGEKFQSPVFTHIDYSGSTFYTICFITNTGTKIITHVDDISTIKSPVHKRVQDINNEYYREIKVKEKLKYLKRLCQVDQGAYMKPFVEEAMLIINDIGYKNVKQLNDLNIERLSNEKCKDSKIA</sequence>
<dbReference type="RefSeq" id="WP_204501371.1">
    <property type="nucleotide sequence ID" value="NZ_JAFBDR010000021.1"/>
</dbReference>
<proteinExistence type="predicted"/>
<protein>
    <submittedName>
        <fullName evidence="1">Uncharacterized protein</fullName>
    </submittedName>
</protein>
<gene>
    <name evidence="1" type="ORF">JOC48_003285</name>
</gene>
<accession>A0ABS2N3N4</accession>
<comment type="caution">
    <text evidence="1">The sequence shown here is derived from an EMBL/GenBank/DDBJ whole genome shotgun (WGS) entry which is preliminary data.</text>
</comment>
<evidence type="ECO:0000313" key="1">
    <source>
        <dbReference type="EMBL" id="MBM7572754.1"/>
    </source>
</evidence>
<dbReference type="EMBL" id="JAFBDR010000021">
    <property type="protein sequence ID" value="MBM7572754.1"/>
    <property type="molecule type" value="Genomic_DNA"/>
</dbReference>
<keyword evidence="2" id="KW-1185">Reference proteome</keyword>
<organism evidence="1 2">
    <name type="scientific">Aquibacillus albus</name>
    <dbReference type="NCBI Taxonomy" id="1168171"/>
    <lineage>
        <taxon>Bacteria</taxon>
        <taxon>Bacillati</taxon>
        <taxon>Bacillota</taxon>
        <taxon>Bacilli</taxon>
        <taxon>Bacillales</taxon>
        <taxon>Bacillaceae</taxon>
        <taxon>Aquibacillus</taxon>
    </lineage>
</organism>
<reference evidence="1 2" key="1">
    <citation type="submission" date="2021-01" db="EMBL/GenBank/DDBJ databases">
        <title>Genomic Encyclopedia of Type Strains, Phase IV (KMG-IV): sequencing the most valuable type-strain genomes for metagenomic binning, comparative biology and taxonomic classification.</title>
        <authorList>
            <person name="Goeker M."/>
        </authorList>
    </citation>
    <scope>NUCLEOTIDE SEQUENCE [LARGE SCALE GENOMIC DNA]</scope>
    <source>
        <strain evidence="1 2">DSM 23711</strain>
    </source>
</reference>